<organism evidence="3 4">
    <name type="scientific">Streptomyces pimonensis</name>
    <dbReference type="NCBI Taxonomy" id="2860288"/>
    <lineage>
        <taxon>Bacteria</taxon>
        <taxon>Bacillati</taxon>
        <taxon>Actinomycetota</taxon>
        <taxon>Actinomycetes</taxon>
        <taxon>Kitasatosporales</taxon>
        <taxon>Streptomycetaceae</taxon>
        <taxon>Streptomyces</taxon>
    </lineage>
</organism>
<dbReference type="RefSeq" id="WP_371237660.1">
    <property type="nucleotide sequence ID" value="NZ_JAHWZY010000008.1"/>
</dbReference>
<protein>
    <recommendedName>
        <fullName evidence="2">DUF6924 domain-containing protein</fullName>
    </recommendedName>
</protein>
<feature type="compositionally biased region" description="Pro residues" evidence="1">
    <location>
        <begin position="153"/>
        <end position="173"/>
    </location>
</feature>
<comment type="caution">
    <text evidence="3">The sequence shown here is derived from an EMBL/GenBank/DDBJ whole genome shotgun (WGS) entry which is preliminary data.</text>
</comment>
<evidence type="ECO:0000259" key="2">
    <source>
        <dbReference type="Pfam" id="PF21962"/>
    </source>
</evidence>
<sequence>MTAARLRGTDFPPFLRTDFTDDEAWEALLAEVDKGWVTPLADPSHRDLSVPELTALVPDGSAYRVLVVADRVTFSSDERTLLLIDVREEPGRTFRAVPDACESAVGLMTIGHRFFDDYLDLLPASGVHRLSERHHRAAAELRGQLQPHTDVVPAPPAPRVDPAGPDTPPDPSP</sequence>
<accession>A0ABV4IWX6</accession>
<dbReference type="Pfam" id="PF21962">
    <property type="entry name" value="DUF6924"/>
    <property type="match status" value="1"/>
</dbReference>
<name>A0ABV4IWX6_9ACTN</name>
<evidence type="ECO:0000313" key="3">
    <source>
        <dbReference type="EMBL" id="MEZ3179189.1"/>
    </source>
</evidence>
<gene>
    <name evidence="3" type="ORF">KYY02_10960</name>
</gene>
<reference evidence="3 4" key="1">
    <citation type="journal article" date="2021" name="Res Sq">
        <title>Streptomyces Pimoensis sp. nov., Isolated From the Taklimakan Desert in Xinjiang, China.</title>
        <authorList>
            <person name="Zhang P."/>
            <person name="Luo X."/>
            <person name="Luo X."/>
            <person name="Liu Z."/>
            <person name="Xia Z."/>
            <person name="Wan C."/>
            <person name="zhang L."/>
        </authorList>
    </citation>
    <scope>NUCLEOTIDE SEQUENCE [LARGE SCALE GENOMIC DNA]</scope>
    <source>
        <strain evidence="3 4">TRM75549</strain>
    </source>
</reference>
<feature type="region of interest" description="Disordered" evidence="1">
    <location>
        <begin position="143"/>
        <end position="173"/>
    </location>
</feature>
<dbReference type="EMBL" id="JAHWZY010000008">
    <property type="protein sequence ID" value="MEZ3179189.1"/>
    <property type="molecule type" value="Genomic_DNA"/>
</dbReference>
<keyword evidence="4" id="KW-1185">Reference proteome</keyword>
<feature type="domain" description="DUF6924" evidence="2">
    <location>
        <begin position="13"/>
        <end position="129"/>
    </location>
</feature>
<evidence type="ECO:0000313" key="4">
    <source>
        <dbReference type="Proteomes" id="UP001567537"/>
    </source>
</evidence>
<dbReference type="InterPro" id="IPR053832">
    <property type="entry name" value="DUF6924"/>
</dbReference>
<proteinExistence type="predicted"/>
<dbReference type="Proteomes" id="UP001567537">
    <property type="component" value="Unassembled WGS sequence"/>
</dbReference>
<evidence type="ECO:0000256" key="1">
    <source>
        <dbReference type="SAM" id="MobiDB-lite"/>
    </source>
</evidence>